<dbReference type="OMA" id="CHKTILF"/>
<evidence type="ECO:0000256" key="5">
    <source>
        <dbReference type="PROSITE-ProRule" id="PRU00449"/>
    </source>
</evidence>
<feature type="transmembrane region" description="Helical" evidence="6">
    <location>
        <begin position="67"/>
        <end position="85"/>
    </location>
</feature>
<organism evidence="9 10">
    <name type="scientific">Cucumis sativus</name>
    <name type="common">Cucumber</name>
    <dbReference type="NCBI Taxonomy" id="3659"/>
    <lineage>
        <taxon>Eukaryota</taxon>
        <taxon>Viridiplantae</taxon>
        <taxon>Streptophyta</taxon>
        <taxon>Embryophyta</taxon>
        <taxon>Tracheophyta</taxon>
        <taxon>Spermatophyta</taxon>
        <taxon>Magnoliopsida</taxon>
        <taxon>eudicotyledons</taxon>
        <taxon>Gunneridae</taxon>
        <taxon>Pentapetalae</taxon>
        <taxon>rosids</taxon>
        <taxon>fabids</taxon>
        <taxon>Cucurbitales</taxon>
        <taxon>Cucurbitaceae</taxon>
        <taxon>Benincaseae</taxon>
        <taxon>Cucumis</taxon>
    </lineage>
</organism>
<keyword evidence="4" id="KW-0862">Zinc</keyword>
<dbReference type="Gene3D" id="4.10.1110.10">
    <property type="entry name" value="AN1-like Zinc finger"/>
    <property type="match status" value="1"/>
</dbReference>
<dbReference type="PANTHER" id="PTHR10634:SF104">
    <property type="entry name" value="ZINC FINGER A20 AND AN1 DOMAIN-CONTAINING STRESS-ASSOCIATED PROTEIN 2"/>
    <property type="match status" value="1"/>
</dbReference>
<evidence type="ECO:0000313" key="9">
    <source>
        <dbReference type="EMBL" id="KGN66479.1"/>
    </source>
</evidence>
<dbReference type="GO" id="GO:0003677">
    <property type="term" value="F:DNA binding"/>
    <property type="evidence" value="ECO:0007669"/>
    <property type="project" value="InterPro"/>
</dbReference>
<evidence type="ECO:0008006" key="11">
    <source>
        <dbReference type="Google" id="ProtNLM"/>
    </source>
</evidence>
<dbReference type="PROSITE" id="PS51036">
    <property type="entry name" value="ZF_A20"/>
    <property type="match status" value="1"/>
</dbReference>
<keyword evidence="6" id="KW-0812">Transmembrane</keyword>
<comment type="function">
    <text evidence="1">May be involved in environmental stress response.</text>
</comment>
<evidence type="ECO:0000259" key="8">
    <source>
        <dbReference type="PROSITE" id="PS51039"/>
    </source>
</evidence>
<reference evidence="9 10" key="3">
    <citation type="journal article" date="2010" name="BMC Genomics">
        <title>Transcriptome sequencing and comparative analysis of cucumber flowers with different sex types.</title>
        <authorList>
            <person name="Guo S."/>
            <person name="Zheng Y."/>
            <person name="Joung J.G."/>
            <person name="Liu S."/>
            <person name="Zhang Z."/>
            <person name="Crasta O.R."/>
            <person name="Sobral B.W."/>
            <person name="Xu Y."/>
            <person name="Huang S."/>
            <person name="Fei Z."/>
        </authorList>
    </citation>
    <scope>NUCLEOTIDE SEQUENCE [LARGE SCALE GENOMIC DNA]</scope>
    <source>
        <strain evidence="10">cv. 9930</strain>
    </source>
</reference>
<reference evidence="9 10" key="2">
    <citation type="journal article" date="2009" name="PLoS ONE">
        <title>An integrated genetic and cytogenetic map of the cucumber genome.</title>
        <authorList>
            <person name="Ren Y."/>
            <person name="Zhang Z."/>
            <person name="Liu J."/>
            <person name="Staub J.E."/>
            <person name="Han Y."/>
            <person name="Cheng Z."/>
            <person name="Li X."/>
            <person name="Lu J."/>
            <person name="Miao H."/>
            <person name="Kang H."/>
            <person name="Xie B."/>
            <person name="Gu X."/>
            <person name="Wang X."/>
            <person name="Du Y."/>
            <person name="Jin W."/>
            <person name="Huang S."/>
        </authorList>
    </citation>
    <scope>NUCLEOTIDE SEQUENCE [LARGE SCALE GENOMIC DNA]</scope>
    <source>
        <strain evidence="10">cv. 9930</strain>
    </source>
</reference>
<dbReference type="AlphaFoldDB" id="A0A0A0LZP0"/>
<reference evidence="9 10" key="4">
    <citation type="journal article" date="2011" name="BMC Genomics">
        <title>RNA-Seq improves annotation of protein-coding genes in the cucumber genome.</title>
        <authorList>
            <person name="Li Z."/>
            <person name="Zhang Z."/>
            <person name="Yan P."/>
            <person name="Huang S."/>
            <person name="Fei Z."/>
            <person name="Lin K."/>
        </authorList>
    </citation>
    <scope>NUCLEOTIDE SEQUENCE [LARGE SCALE GENOMIC DNA]</scope>
    <source>
        <strain evidence="10">cv. 9930</strain>
    </source>
</reference>
<evidence type="ECO:0000256" key="4">
    <source>
        <dbReference type="ARBA" id="ARBA00022833"/>
    </source>
</evidence>
<dbReference type="GO" id="GO:0008270">
    <property type="term" value="F:zinc ion binding"/>
    <property type="evidence" value="ECO:0007669"/>
    <property type="project" value="UniProtKB-KW"/>
</dbReference>
<dbReference type="InterPro" id="IPR000058">
    <property type="entry name" value="Znf_AN1"/>
</dbReference>
<feature type="domain" description="A20-type" evidence="7">
    <location>
        <begin position="114"/>
        <end position="148"/>
    </location>
</feature>
<dbReference type="Proteomes" id="UP000029981">
    <property type="component" value="Chromosome 1"/>
</dbReference>
<dbReference type="Gene3D" id="1.20.5.4770">
    <property type="match status" value="1"/>
</dbReference>
<dbReference type="SUPFAM" id="SSF57716">
    <property type="entry name" value="Glucocorticoid receptor-like (DNA-binding domain)"/>
    <property type="match status" value="1"/>
</dbReference>
<reference evidence="9 10" key="1">
    <citation type="journal article" date="2009" name="Nat. Genet.">
        <title>The genome of the cucumber, Cucumis sativus L.</title>
        <authorList>
            <person name="Huang S."/>
            <person name="Li R."/>
            <person name="Zhang Z."/>
            <person name="Li L."/>
            <person name="Gu X."/>
            <person name="Fan W."/>
            <person name="Lucas W.J."/>
            <person name="Wang X."/>
            <person name="Xie B."/>
            <person name="Ni P."/>
            <person name="Ren Y."/>
            <person name="Zhu H."/>
            <person name="Li J."/>
            <person name="Lin K."/>
            <person name="Jin W."/>
            <person name="Fei Z."/>
            <person name="Li G."/>
            <person name="Staub J."/>
            <person name="Kilian A."/>
            <person name="van der Vossen E.A."/>
            <person name="Wu Y."/>
            <person name="Guo J."/>
            <person name="He J."/>
            <person name="Jia Z."/>
            <person name="Ren Y."/>
            <person name="Tian G."/>
            <person name="Lu Y."/>
            <person name="Ruan J."/>
            <person name="Qian W."/>
            <person name="Wang M."/>
            <person name="Huang Q."/>
            <person name="Li B."/>
            <person name="Xuan Z."/>
            <person name="Cao J."/>
            <person name="Asan"/>
            <person name="Wu Z."/>
            <person name="Zhang J."/>
            <person name="Cai Q."/>
            <person name="Bai Y."/>
            <person name="Zhao B."/>
            <person name="Han Y."/>
            <person name="Li Y."/>
            <person name="Li X."/>
            <person name="Wang S."/>
            <person name="Shi Q."/>
            <person name="Liu S."/>
            <person name="Cho W.K."/>
            <person name="Kim J.Y."/>
            <person name="Xu Y."/>
            <person name="Heller-Uszynska K."/>
            <person name="Miao H."/>
            <person name="Cheng Z."/>
            <person name="Zhang S."/>
            <person name="Wu J."/>
            <person name="Yang Y."/>
            <person name="Kang H."/>
            <person name="Li M."/>
            <person name="Liang H."/>
            <person name="Ren X."/>
            <person name="Shi Z."/>
            <person name="Wen M."/>
            <person name="Jian M."/>
            <person name="Yang H."/>
            <person name="Zhang G."/>
            <person name="Yang Z."/>
            <person name="Chen R."/>
            <person name="Liu S."/>
            <person name="Li J."/>
            <person name="Ma L."/>
            <person name="Liu H."/>
            <person name="Zhou Y."/>
            <person name="Zhao J."/>
            <person name="Fang X."/>
            <person name="Li G."/>
            <person name="Fang L."/>
            <person name="Li Y."/>
            <person name="Liu D."/>
            <person name="Zheng H."/>
            <person name="Zhang Y."/>
            <person name="Qin N."/>
            <person name="Li Z."/>
            <person name="Yang G."/>
            <person name="Yang S."/>
            <person name="Bolund L."/>
            <person name="Kristiansen K."/>
            <person name="Zheng H."/>
            <person name="Li S."/>
            <person name="Zhang X."/>
            <person name="Yang H."/>
            <person name="Wang J."/>
            <person name="Sun R."/>
            <person name="Zhang B."/>
            <person name="Jiang S."/>
            <person name="Wang J."/>
            <person name="Du Y."/>
            <person name="Li S."/>
        </authorList>
    </citation>
    <scope>NUCLEOTIDE SEQUENCE [LARGE SCALE GENOMIC DNA]</scope>
    <source>
        <strain evidence="10">cv. 9930</strain>
    </source>
</reference>
<dbReference type="SMART" id="SM00259">
    <property type="entry name" value="ZnF_A20"/>
    <property type="match status" value="1"/>
</dbReference>
<evidence type="ECO:0000313" key="10">
    <source>
        <dbReference type="Proteomes" id="UP000029981"/>
    </source>
</evidence>
<name>A0A0A0LZP0_CUCSA</name>
<dbReference type="Pfam" id="PF01428">
    <property type="entry name" value="zf-AN1"/>
    <property type="match status" value="1"/>
</dbReference>
<dbReference type="EMBL" id="CM002922">
    <property type="protein sequence ID" value="KGN66479.1"/>
    <property type="molecule type" value="Genomic_DNA"/>
</dbReference>
<dbReference type="InterPro" id="IPR002653">
    <property type="entry name" value="Znf_A20"/>
</dbReference>
<evidence type="ECO:0000256" key="1">
    <source>
        <dbReference type="ARBA" id="ARBA00003732"/>
    </source>
</evidence>
<keyword evidence="6" id="KW-1133">Transmembrane helix</keyword>
<dbReference type="PANTHER" id="PTHR10634">
    <property type="entry name" value="AN1-TYPE ZINC FINGER PROTEIN"/>
    <property type="match status" value="1"/>
</dbReference>
<accession>A0A0A0LZP0</accession>
<dbReference type="eggNOG" id="KOG3173">
    <property type="taxonomic scope" value="Eukaryota"/>
</dbReference>
<proteinExistence type="predicted"/>
<dbReference type="Pfam" id="PF01754">
    <property type="entry name" value="zf-A20"/>
    <property type="match status" value="1"/>
</dbReference>
<evidence type="ECO:0000256" key="3">
    <source>
        <dbReference type="ARBA" id="ARBA00022771"/>
    </source>
</evidence>
<evidence type="ECO:0000256" key="2">
    <source>
        <dbReference type="ARBA" id="ARBA00022723"/>
    </source>
</evidence>
<keyword evidence="10" id="KW-1185">Reference proteome</keyword>
<protein>
    <recommendedName>
        <fullName evidence="11">Zinc finger A20 and AN1 domain-containing stress-associated protein 8</fullName>
    </recommendedName>
</protein>
<evidence type="ECO:0000256" key="6">
    <source>
        <dbReference type="SAM" id="Phobius"/>
    </source>
</evidence>
<keyword evidence="3 5" id="KW-0863">Zinc-finger</keyword>
<dbReference type="InterPro" id="IPR050652">
    <property type="entry name" value="AN1_A20_ZnFinger"/>
</dbReference>
<dbReference type="FunFam" id="4.10.1110.10:FF:000001">
    <property type="entry name" value="Zinc finger AN1-type containing 6"/>
    <property type="match status" value="1"/>
</dbReference>
<evidence type="ECO:0000259" key="7">
    <source>
        <dbReference type="PROSITE" id="PS51036"/>
    </source>
</evidence>
<feature type="domain" description="AN1-type" evidence="8">
    <location>
        <begin position="209"/>
        <end position="255"/>
    </location>
</feature>
<dbReference type="Gramene" id="KGN66479">
    <property type="protein sequence ID" value="KGN66479"/>
    <property type="gene ID" value="Csa_1G613510"/>
</dbReference>
<gene>
    <name evidence="9" type="ORF">Csa_1G613510</name>
</gene>
<dbReference type="SMART" id="SM00154">
    <property type="entry name" value="ZnF_AN1"/>
    <property type="match status" value="1"/>
</dbReference>
<dbReference type="InterPro" id="IPR035896">
    <property type="entry name" value="AN1-like_Znf"/>
</dbReference>
<dbReference type="SUPFAM" id="SSF118310">
    <property type="entry name" value="AN1-like Zinc finger"/>
    <property type="match status" value="1"/>
</dbReference>
<dbReference type="PROSITE" id="PS51039">
    <property type="entry name" value="ZF_AN1"/>
    <property type="match status" value="1"/>
</dbReference>
<dbReference type="STRING" id="3659.A0A0A0LZP0"/>
<keyword evidence="6" id="KW-0472">Membrane</keyword>
<keyword evidence="2" id="KW-0479">Metal-binding</keyword>
<sequence length="274" mass="30378">MFMSSGSLSFRYGTGSFMSPSYSRALQDRLDWPQLLFPPEKFSQFENGDDDASHKHIVLSFFPSSTFPSFTFFFYGVCLHANFILKIDRKPLFLRVKGEIDKMEHDEASCQAPPEGPFLCINNCGFFGSAATMNMCSKCHKDLMLKQEQAKLSASTLGSIMNGSSSSNQNETFATASVDEPVSLVEPKITSMQASPMVVSDENSGAKPKNRPGRCNSCNKRVGLMGFDCRCGNIFCAVHRYSDKHNCPFDYRTSAQDAIAKANPIVKAEKLDKI</sequence>